<dbReference type="RefSeq" id="WP_078761341.1">
    <property type="nucleotide sequence ID" value="NZ_FUWS01000004.1"/>
</dbReference>
<dbReference type="Gene3D" id="3.40.30.10">
    <property type="entry name" value="Glutaredoxin"/>
    <property type="match status" value="1"/>
</dbReference>
<dbReference type="CDD" id="cd03024">
    <property type="entry name" value="DsbA_FrnE"/>
    <property type="match status" value="1"/>
</dbReference>
<reference evidence="2 3" key="1">
    <citation type="submission" date="2017-02" db="EMBL/GenBank/DDBJ databases">
        <authorList>
            <person name="Peterson S.W."/>
        </authorList>
    </citation>
    <scope>NUCLEOTIDE SEQUENCE [LARGE SCALE GENOMIC DNA]</scope>
    <source>
        <strain evidence="2 3">DSM 45154</strain>
    </source>
</reference>
<dbReference type="GO" id="GO:0016491">
    <property type="term" value="F:oxidoreductase activity"/>
    <property type="evidence" value="ECO:0007669"/>
    <property type="project" value="InterPro"/>
</dbReference>
<dbReference type="STRING" id="1122192.SAMN02745673_02037"/>
<name>A0A1T4PXN3_9ACTN</name>
<dbReference type="GO" id="GO:0016853">
    <property type="term" value="F:isomerase activity"/>
    <property type="evidence" value="ECO:0007669"/>
    <property type="project" value="UniProtKB-KW"/>
</dbReference>
<protein>
    <submittedName>
        <fullName evidence="2">Predicted dithiol-disulfide isomerase, DsbA family</fullName>
    </submittedName>
</protein>
<dbReference type="EMBL" id="FUWS01000004">
    <property type="protein sequence ID" value="SJZ95728.1"/>
    <property type="molecule type" value="Genomic_DNA"/>
</dbReference>
<dbReference type="SUPFAM" id="SSF52833">
    <property type="entry name" value="Thioredoxin-like"/>
    <property type="match status" value="1"/>
</dbReference>
<dbReference type="PANTHER" id="PTHR13887">
    <property type="entry name" value="GLUTATHIONE S-TRANSFERASE KAPPA"/>
    <property type="match status" value="1"/>
</dbReference>
<evidence type="ECO:0000313" key="2">
    <source>
        <dbReference type="EMBL" id="SJZ95728.1"/>
    </source>
</evidence>
<proteinExistence type="predicted"/>
<organism evidence="2 3">
    <name type="scientific">Marinactinospora thermotolerans DSM 45154</name>
    <dbReference type="NCBI Taxonomy" id="1122192"/>
    <lineage>
        <taxon>Bacteria</taxon>
        <taxon>Bacillati</taxon>
        <taxon>Actinomycetota</taxon>
        <taxon>Actinomycetes</taxon>
        <taxon>Streptosporangiales</taxon>
        <taxon>Nocardiopsidaceae</taxon>
        <taxon>Marinactinospora</taxon>
    </lineage>
</organism>
<keyword evidence="2" id="KW-0413">Isomerase</keyword>
<dbReference type="InterPro" id="IPR036249">
    <property type="entry name" value="Thioredoxin-like_sf"/>
</dbReference>
<dbReference type="Pfam" id="PF01323">
    <property type="entry name" value="DSBA"/>
    <property type="match status" value="1"/>
</dbReference>
<feature type="domain" description="DSBA-like thioredoxin" evidence="1">
    <location>
        <begin position="3"/>
        <end position="201"/>
    </location>
</feature>
<gene>
    <name evidence="2" type="ORF">SAMN02745673_02037</name>
</gene>
<dbReference type="PANTHER" id="PTHR13887:SF41">
    <property type="entry name" value="THIOREDOXIN SUPERFAMILY PROTEIN"/>
    <property type="match status" value="1"/>
</dbReference>
<dbReference type="OrthoDB" id="9799122at2"/>
<accession>A0A1T4PXN3</accession>
<dbReference type="InterPro" id="IPR001853">
    <property type="entry name" value="DSBA-like_thioredoxin_dom"/>
</dbReference>
<keyword evidence="3" id="KW-1185">Reference proteome</keyword>
<dbReference type="AlphaFoldDB" id="A0A1T4PXN3"/>
<dbReference type="Proteomes" id="UP000190637">
    <property type="component" value="Unassembled WGS sequence"/>
</dbReference>
<evidence type="ECO:0000313" key="3">
    <source>
        <dbReference type="Proteomes" id="UP000190637"/>
    </source>
</evidence>
<evidence type="ECO:0000259" key="1">
    <source>
        <dbReference type="Pfam" id="PF01323"/>
    </source>
</evidence>
<sequence>MKIDVYSDIACPWCYVGTRRLHRALQTWGHQAEVTYRPFQLDPTAPLRPRPLSDYLRERFGEAATQMNERLTSLGAAEGIDFRMERAQAVNTLTAHRLLHHALTDYGRPTQARLKEALLRAYFTDGVNVADHAALAALAGEAGMDRERAEAYLAGGAGLAEVTEDIDQARRIGVRAVPTFVFASTHALQGAQPVETFLQALEQIGGEHGHTPEAGCADGTCAVPSGG</sequence>